<protein>
    <submittedName>
        <fullName evidence="2">Spore cortex protein</fullName>
    </submittedName>
</protein>
<evidence type="ECO:0000313" key="3">
    <source>
        <dbReference type="Proteomes" id="UP000737402"/>
    </source>
</evidence>
<dbReference type="Proteomes" id="UP000737402">
    <property type="component" value="Unassembled WGS sequence"/>
</dbReference>
<keyword evidence="3" id="KW-1185">Reference proteome</keyword>
<organism evidence="2 3">
    <name type="scientific">Sutcliffiella tianshenii</name>
    <dbReference type="NCBI Taxonomy" id="1463404"/>
    <lineage>
        <taxon>Bacteria</taxon>
        <taxon>Bacillati</taxon>
        <taxon>Bacillota</taxon>
        <taxon>Bacilli</taxon>
        <taxon>Bacillales</taxon>
        <taxon>Bacillaceae</taxon>
        <taxon>Sutcliffiella</taxon>
    </lineage>
</organism>
<feature type="region of interest" description="Disordered" evidence="1">
    <location>
        <begin position="87"/>
        <end position="111"/>
    </location>
</feature>
<dbReference type="Pfam" id="PF09580">
    <property type="entry name" value="Spore_YhcN_YlaJ"/>
    <property type="match status" value="1"/>
</dbReference>
<comment type="caution">
    <text evidence="2">The sequence shown here is derived from an EMBL/GenBank/DDBJ whole genome shotgun (WGS) entry which is preliminary data.</text>
</comment>
<proteinExistence type="predicted"/>
<evidence type="ECO:0000256" key="1">
    <source>
        <dbReference type="SAM" id="MobiDB-lite"/>
    </source>
</evidence>
<dbReference type="RefSeq" id="WP_204416084.1">
    <property type="nucleotide sequence ID" value="NZ_JAFBED010000004.1"/>
</dbReference>
<accession>A0ABS2P0E9</accession>
<sequence>MRKSVLTVTSAAFLLGGLTGCGGGNSAADNRYYEETSPMGYYTSEHNPNVNNDRNRPETEKEQGNARIMDDNDGPLNEIMDRAVVYGERGNNDNNNRRTASPATNKGQRYDHERLFSRSDKNYHGQLDGVRNIANPSYYNNYNGRLTEKLSNSATKVNGVKNARAVTYGDDILIAVEPDKDVNEKKLSRDVQKAVQPLVNGKDCRVVVDDGTFHTVRQLDNDLRGGGPVDDINSEIKDLINTMVPNR</sequence>
<name>A0ABS2P0E9_9BACI</name>
<feature type="region of interest" description="Disordered" evidence="1">
    <location>
        <begin position="40"/>
        <end position="75"/>
    </location>
</feature>
<feature type="compositionally biased region" description="Basic and acidic residues" evidence="1">
    <location>
        <begin position="53"/>
        <end position="70"/>
    </location>
</feature>
<gene>
    <name evidence="2" type="ORF">JOC95_002282</name>
</gene>
<dbReference type="InterPro" id="IPR019076">
    <property type="entry name" value="Spore_lipoprot_YhcN/YlaJ-like"/>
</dbReference>
<dbReference type="EMBL" id="JAFBED010000004">
    <property type="protein sequence ID" value="MBM7620429.1"/>
    <property type="molecule type" value="Genomic_DNA"/>
</dbReference>
<reference evidence="2 3" key="1">
    <citation type="submission" date="2021-01" db="EMBL/GenBank/DDBJ databases">
        <title>Genomic Encyclopedia of Type Strains, Phase IV (KMG-IV): sequencing the most valuable type-strain genomes for metagenomic binning, comparative biology and taxonomic classification.</title>
        <authorList>
            <person name="Goeker M."/>
        </authorList>
    </citation>
    <scope>NUCLEOTIDE SEQUENCE [LARGE SCALE GENOMIC DNA]</scope>
    <source>
        <strain evidence="2 3">DSM 25879</strain>
    </source>
</reference>
<evidence type="ECO:0000313" key="2">
    <source>
        <dbReference type="EMBL" id="MBM7620429.1"/>
    </source>
</evidence>
<dbReference type="PROSITE" id="PS51257">
    <property type="entry name" value="PROKAR_LIPOPROTEIN"/>
    <property type="match status" value="1"/>
</dbReference>